<evidence type="ECO:0000313" key="4">
    <source>
        <dbReference type="EMBL" id="SDG18765.1"/>
    </source>
</evidence>
<gene>
    <name evidence="4" type="ORF">SAMN05216218_11756</name>
</gene>
<organism evidence="4 5">
    <name type="scientific">Halorientalis regularis</name>
    <dbReference type="NCBI Taxonomy" id="660518"/>
    <lineage>
        <taxon>Archaea</taxon>
        <taxon>Methanobacteriati</taxon>
        <taxon>Methanobacteriota</taxon>
        <taxon>Stenosarchaea group</taxon>
        <taxon>Halobacteria</taxon>
        <taxon>Halobacteriales</taxon>
        <taxon>Haloarculaceae</taxon>
        <taxon>Halorientalis</taxon>
    </lineage>
</organism>
<dbReference type="InterPro" id="IPR058284">
    <property type="entry name" value="DUF7978"/>
</dbReference>
<protein>
    <recommendedName>
        <fullName evidence="3">DUF7978 domain-containing protein</fullName>
    </recommendedName>
</protein>
<dbReference type="EMBL" id="FNBK01000017">
    <property type="protein sequence ID" value="SDG18765.1"/>
    <property type="molecule type" value="Genomic_DNA"/>
</dbReference>
<evidence type="ECO:0000256" key="1">
    <source>
        <dbReference type="SAM" id="MobiDB-lite"/>
    </source>
</evidence>
<evidence type="ECO:0000259" key="3">
    <source>
        <dbReference type="Pfam" id="PF25933"/>
    </source>
</evidence>
<feature type="region of interest" description="Disordered" evidence="1">
    <location>
        <begin position="1"/>
        <end position="20"/>
    </location>
</feature>
<feature type="region of interest" description="Disordered" evidence="1">
    <location>
        <begin position="124"/>
        <end position="177"/>
    </location>
</feature>
<accession>A0A1G7S6W7</accession>
<feature type="transmembrane region" description="Helical" evidence="2">
    <location>
        <begin position="305"/>
        <end position="326"/>
    </location>
</feature>
<keyword evidence="2" id="KW-0472">Membrane</keyword>
<dbReference type="Pfam" id="PF25933">
    <property type="entry name" value="DUF7978"/>
    <property type="match status" value="1"/>
</dbReference>
<keyword evidence="2" id="KW-1133">Transmembrane helix</keyword>
<proteinExistence type="predicted"/>
<feature type="transmembrane region" description="Helical" evidence="2">
    <location>
        <begin position="359"/>
        <end position="380"/>
    </location>
</feature>
<name>A0A1G7S6W7_9EURY</name>
<feature type="domain" description="DUF7978" evidence="3">
    <location>
        <begin position="189"/>
        <end position="381"/>
    </location>
</feature>
<keyword evidence="5" id="KW-1185">Reference proteome</keyword>
<reference evidence="5" key="1">
    <citation type="submission" date="2016-10" db="EMBL/GenBank/DDBJ databases">
        <authorList>
            <person name="Varghese N."/>
            <person name="Submissions S."/>
        </authorList>
    </citation>
    <scope>NUCLEOTIDE SEQUENCE [LARGE SCALE GENOMIC DNA]</scope>
    <source>
        <strain evidence="5">IBRC-M 10760</strain>
    </source>
</reference>
<feature type="transmembrane region" description="Helical" evidence="2">
    <location>
        <begin position="275"/>
        <end position="293"/>
    </location>
</feature>
<sequence>MVVLADTSMSTPSGDDDASPQEYLADVQDYLTTRGWTLDLTQVAETVFLFGGTTTANDGTDRRGVVIVATGAGDELGREHVKYLRKAVRKYDADVAFAHARNGTDDGIEDLCAEHGIRLIDGEDVRGGSELDEGAVDDLSFPDKESTAPTESDDPDATPAVTGAERAEPSGGDGTAVQSSGIVEVVRGNLTRGGLHGAGAWVLGYLVVFLLGMLDNYEYPGGITPFRANGWVFYGTHTVPLEASGARQGVSATRTLEVFGSPSPFDGLALTVPGIVYHLVPVIVLAGAGYLLVGNAEDAGTGVSGTAAGVALGATLSAGYLLLTVVGQSVFSFEYTVRRAGLAGGTYTLAAAPEFTSSVLLAGLAYPILFGSAGAVVATVRR</sequence>
<dbReference type="AlphaFoldDB" id="A0A1G7S6W7"/>
<feature type="transmembrane region" description="Helical" evidence="2">
    <location>
        <begin position="195"/>
        <end position="214"/>
    </location>
</feature>
<keyword evidence="2" id="KW-0812">Transmembrane</keyword>
<evidence type="ECO:0000313" key="5">
    <source>
        <dbReference type="Proteomes" id="UP000199076"/>
    </source>
</evidence>
<evidence type="ECO:0000256" key="2">
    <source>
        <dbReference type="SAM" id="Phobius"/>
    </source>
</evidence>
<dbReference type="Proteomes" id="UP000199076">
    <property type="component" value="Unassembled WGS sequence"/>
</dbReference>